<dbReference type="EMBL" id="QPFP01000019">
    <property type="protein sequence ID" value="TEB31467.1"/>
    <property type="molecule type" value="Genomic_DNA"/>
</dbReference>
<proteinExistence type="predicted"/>
<accession>A0A4Y7TBB7</accession>
<dbReference type="AlphaFoldDB" id="A0A4Y7TBB7"/>
<dbReference type="InterPro" id="IPR029962">
    <property type="entry name" value="TBL"/>
</dbReference>
<dbReference type="Proteomes" id="UP000298030">
    <property type="component" value="Unassembled WGS sequence"/>
</dbReference>
<gene>
    <name evidence="1" type="ORF">FA13DRAFT_370167</name>
</gene>
<dbReference type="PANTHER" id="PTHR32285:SF48">
    <property type="entry name" value="PROTEIN TRICHOME BIREFRINGENCE-LIKE 19"/>
    <property type="match status" value="1"/>
</dbReference>
<name>A0A4Y7TBB7_COPMI</name>
<evidence type="ECO:0000313" key="1">
    <source>
        <dbReference type="EMBL" id="TEB31467.1"/>
    </source>
</evidence>
<dbReference type="GO" id="GO:0016413">
    <property type="term" value="F:O-acetyltransferase activity"/>
    <property type="evidence" value="ECO:0007669"/>
    <property type="project" value="InterPro"/>
</dbReference>
<organism evidence="1 2">
    <name type="scientific">Coprinellus micaceus</name>
    <name type="common">Glistening ink-cap mushroom</name>
    <name type="synonym">Coprinus micaceus</name>
    <dbReference type="NCBI Taxonomy" id="71717"/>
    <lineage>
        <taxon>Eukaryota</taxon>
        <taxon>Fungi</taxon>
        <taxon>Dikarya</taxon>
        <taxon>Basidiomycota</taxon>
        <taxon>Agaricomycotina</taxon>
        <taxon>Agaricomycetes</taxon>
        <taxon>Agaricomycetidae</taxon>
        <taxon>Agaricales</taxon>
        <taxon>Agaricineae</taxon>
        <taxon>Psathyrellaceae</taxon>
        <taxon>Coprinellus</taxon>
    </lineage>
</organism>
<evidence type="ECO:0000313" key="2">
    <source>
        <dbReference type="Proteomes" id="UP000298030"/>
    </source>
</evidence>
<protein>
    <submittedName>
        <fullName evidence="1">Uncharacterized protein</fullName>
    </submittedName>
</protein>
<sequence>MNWVWAPDAGMLKEWNAEVFIVRLLRSPGGLIIVGDEMSDQYSSSIIVLLRRAGIVLELQDEEERPHIHSYFLNAEDAQAGSLIELAGVTASRTERPVITLIENAFLVSLDELKGIAKRVGATSNYPSWESPFPQADKWPTWVDAVSTMKKSEASSYAEDTILVMNAGSAWSRELMTLLKPRGRPIDEQHRITEAYRQMVRTISSQLTDIGQLTIFYRSTTPAHPTCGARATPYQNDKLAELYEDNVVWKLSKSAKSQAEKELRLRKDWDLFGVHNDVWRGAIVRLEQERVAWLASPNIPEIKRRKGKAKWIYLDVWNQALQRPDAHYGPPGDCVNWCPPAIFNQWTMHLHHYLQQELEKRS</sequence>
<dbReference type="PANTHER" id="PTHR32285">
    <property type="entry name" value="PROTEIN TRICHOME BIREFRINGENCE-LIKE 9-RELATED"/>
    <property type="match status" value="1"/>
</dbReference>
<reference evidence="1 2" key="1">
    <citation type="journal article" date="2019" name="Nat. Ecol. Evol.">
        <title>Megaphylogeny resolves global patterns of mushroom evolution.</title>
        <authorList>
            <person name="Varga T."/>
            <person name="Krizsan K."/>
            <person name="Foldi C."/>
            <person name="Dima B."/>
            <person name="Sanchez-Garcia M."/>
            <person name="Sanchez-Ramirez S."/>
            <person name="Szollosi G.J."/>
            <person name="Szarkandi J.G."/>
            <person name="Papp V."/>
            <person name="Albert L."/>
            <person name="Andreopoulos W."/>
            <person name="Angelini C."/>
            <person name="Antonin V."/>
            <person name="Barry K.W."/>
            <person name="Bougher N.L."/>
            <person name="Buchanan P."/>
            <person name="Buyck B."/>
            <person name="Bense V."/>
            <person name="Catcheside P."/>
            <person name="Chovatia M."/>
            <person name="Cooper J."/>
            <person name="Damon W."/>
            <person name="Desjardin D."/>
            <person name="Finy P."/>
            <person name="Geml J."/>
            <person name="Haridas S."/>
            <person name="Hughes K."/>
            <person name="Justo A."/>
            <person name="Karasinski D."/>
            <person name="Kautmanova I."/>
            <person name="Kiss B."/>
            <person name="Kocsube S."/>
            <person name="Kotiranta H."/>
            <person name="LaButti K.M."/>
            <person name="Lechner B.E."/>
            <person name="Liimatainen K."/>
            <person name="Lipzen A."/>
            <person name="Lukacs Z."/>
            <person name="Mihaltcheva S."/>
            <person name="Morgado L.N."/>
            <person name="Niskanen T."/>
            <person name="Noordeloos M.E."/>
            <person name="Ohm R.A."/>
            <person name="Ortiz-Santana B."/>
            <person name="Ovrebo C."/>
            <person name="Racz N."/>
            <person name="Riley R."/>
            <person name="Savchenko A."/>
            <person name="Shiryaev A."/>
            <person name="Soop K."/>
            <person name="Spirin V."/>
            <person name="Szebenyi C."/>
            <person name="Tomsovsky M."/>
            <person name="Tulloss R.E."/>
            <person name="Uehling J."/>
            <person name="Grigoriev I.V."/>
            <person name="Vagvolgyi C."/>
            <person name="Papp T."/>
            <person name="Martin F.M."/>
            <person name="Miettinen O."/>
            <person name="Hibbett D.S."/>
            <person name="Nagy L.G."/>
        </authorList>
    </citation>
    <scope>NUCLEOTIDE SEQUENCE [LARGE SCALE GENOMIC DNA]</scope>
    <source>
        <strain evidence="1 2">FP101781</strain>
    </source>
</reference>
<comment type="caution">
    <text evidence="1">The sequence shown here is derived from an EMBL/GenBank/DDBJ whole genome shotgun (WGS) entry which is preliminary data.</text>
</comment>
<dbReference type="OrthoDB" id="630188at2759"/>
<keyword evidence="2" id="KW-1185">Reference proteome</keyword>